<dbReference type="HOGENOM" id="CLU_326816_0_0_1"/>
<proteinExistence type="predicted"/>
<dbReference type="InterPro" id="IPR036465">
    <property type="entry name" value="vWFA_dom_sf"/>
</dbReference>
<protein>
    <recommendedName>
        <fullName evidence="2">Protein kinase domain-containing protein</fullName>
    </recommendedName>
</protein>
<dbReference type="OrthoDB" id="5396681at2759"/>
<dbReference type="GO" id="GO:0005524">
    <property type="term" value="F:ATP binding"/>
    <property type="evidence" value="ECO:0007669"/>
    <property type="project" value="InterPro"/>
</dbReference>
<feature type="compositionally biased region" description="Polar residues" evidence="1">
    <location>
        <begin position="511"/>
        <end position="523"/>
    </location>
</feature>
<reference evidence="3 4" key="1">
    <citation type="journal article" date="2014" name="Genome Announc.">
        <title>Draft genome sequence of the pathogenic fungus Scedosporium apiospermum.</title>
        <authorList>
            <person name="Vandeputte P."/>
            <person name="Ghamrawi S."/>
            <person name="Rechenmann M."/>
            <person name="Iltis A."/>
            <person name="Giraud S."/>
            <person name="Fleury M."/>
            <person name="Thornton C."/>
            <person name="Delhaes L."/>
            <person name="Meyer W."/>
            <person name="Papon N."/>
            <person name="Bouchara J.P."/>
        </authorList>
    </citation>
    <scope>NUCLEOTIDE SEQUENCE [LARGE SCALE GENOMIC DNA]</scope>
    <source>
        <strain evidence="3 4">IHEM 14462</strain>
    </source>
</reference>
<feature type="domain" description="Protein kinase" evidence="2">
    <location>
        <begin position="32"/>
        <end position="386"/>
    </location>
</feature>
<dbReference type="PANTHER" id="PTHR34706:SF1">
    <property type="entry name" value="VWFA DOMAIN-CONTAINING PROTEIN"/>
    <property type="match status" value="1"/>
</dbReference>
<feature type="region of interest" description="Disordered" evidence="1">
    <location>
        <begin position="509"/>
        <end position="626"/>
    </location>
</feature>
<dbReference type="Proteomes" id="UP000028545">
    <property type="component" value="Unassembled WGS sequence"/>
</dbReference>
<dbReference type="VEuPathDB" id="FungiDB:SAPIO_CDS6891"/>
<dbReference type="EMBL" id="JOWA01000108">
    <property type="protein sequence ID" value="KEZ41709.1"/>
    <property type="molecule type" value="Genomic_DNA"/>
</dbReference>
<name>A0A084G2Z7_PSEDA</name>
<feature type="compositionally biased region" description="Polar residues" evidence="1">
    <location>
        <begin position="592"/>
        <end position="611"/>
    </location>
</feature>
<feature type="region of interest" description="Disordered" evidence="1">
    <location>
        <begin position="385"/>
        <end position="476"/>
    </location>
</feature>
<dbReference type="GeneID" id="27725963"/>
<organism evidence="3 4">
    <name type="scientific">Pseudallescheria apiosperma</name>
    <name type="common">Scedosporium apiospermum</name>
    <dbReference type="NCBI Taxonomy" id="563466"/>
    <lineage>
        <taxon>Eukaryota</taxon>
        <taxon>Fungi</taxon>
        <taxon>Dikarya</taxon>
        <taxon>Ascomycota</taxon>
        <taxon>Pezizomycotina</taxon>
        <taxon>Sordariomycetes</taxon>
        <taxon>Hypocreomycetidae</taxon>
        <taxon>Microascales</taxon>
        <taxon>Microascaceae</taxon>
        <taxon>Scedosporium</taxon>
    </lineage>
</organism>
<dbReference type="OMA" id="HERLPAM"/>
<evidence type="ECO:0000313" key="3">
    <source>
        <dbReference type="EMBL" id="KEZ41709.1"/>
    </source>
</evidence>
<evidence type="ECO:0000313" key="4">
    <source>
        <dbReference type="Proteomes" id="UP000028545"/>
    </source>
</evidence>
<feature type="compositionally biased region" description="Polar residues" evidence="1">
    <location>
        <begin position="399"/>
        <end position="430"/>
    </location>
</feature>
<dbReference type="InterPro" id="IPR011009">
    <property type="entry name" value="Kinase-like_dom_sf"/>
</dbReference>
<gene>
    <name evidence="3" type="ORF">SAPIO_CDS6891</name>
</gene>
<dbReference type="Gene3D" id="1.10.510.10">
    <property type="entry name" value="Transferase(Phosphotransferase) domain 1"/>
    <property type="match status" value="1"/>
</dbReference>
<sequence>MSGRLESGYCPEFERFVLENSQEGVDGNGKAARYVRLSDQKRFWTVRKIQDVLDRARPTINIPPKKVQSELLLIFSTLVYIQEIHALELFLPEEIFSRHLPLKEDASITGMTKPVFKQFSKNQWLFCPLSLRGNNGTYFPGTPHRRPLMDRQILPIRKWPGPLQNTCTPLKRVYLADWDENLDEDGAGHKSTKLAFKVFDVHRDIQPSNILVFGHSDGTITLKLTDFECAAVVDDGDGEDGSYHYEDGSRIYSAPERSGFNAVDGVSRHLQSTIWQIFELGAVISDCLIWAAFGNKGRQEYREDRKSELQSRQRKADPAGYEYAFHDGFEVLECVRKWHDDAIQALPRYAHAAECAKLVLEECVLVKSEDRQNLPRKVNELFQKHLEGPTPRTPPSRSQSLPFPSPVSRTSNQRATWGSSYSHQQQPNFERSTHQHLDTTGNTENPFYISQRASGDPGMVMMETSPGRGRPVALSSASPVRFAEKPNTYQVHSSSVSPRRYDGALARSPELLNSRQQSMTSANRPRDLAPREVSRTHPIQAETAWQEEELQESHQTSRDMRRKYGYHATQPNPPERTREETSHSTSTKTWHPHNSSRSTRSGSTLPSSHTAQPPIPMQPLDKSTVQHIHEAKQQGRDISDWDVSREIRKHLGKREVVLLIDDSSHMEQHHKDMVITLGSLLLLTKETDPNGLEAYLTSDPHRRIKPFRPLGMGLKKLDEVVRDKLSSGGGPDRCIMEKALSVVLDRIMPSKWRFKPTTLLVMTDGDWNDDWHEGQSARCGSEKPIIDAIKRLKDWKKLRFDLSIQFIRFGHHSEGIRRLEHLDNFLRSSEEFESWDIVDHKHFLSSVDLILLGAASPNADSAPHTPPWVIAEQQQTSALQQ</sequence>
<dbReference type="InterPro" id="IPR000719">
    <property type="entry name" value="Prot_kinase_dom"/>
</dbReference>
<dbReference type="AlphaFoldDB" id="A0A084G2Z7"/>
<evidence type="ECO:0000256" key="1">
    <source>
        <dbReference type="SAM" id="MobiDB-lite"/>
    </source>
</evidence>
<dbReference type="PANTHER" id="PTHR34706">
    <property type="entry name" value="SLR1338 PROTEIN"/>
    <property type="match status" value="1"/>
</dbReference>
<dbReference type="GO" id="GO:0004672">
    <property type="term" value="F:protein kinase activity"/>
    <property type="evidence" value="ECO:0007669"/>
    <property type="project" value="InterPro"/>
</dbReference>
<dbReference type="RefSeq" id="XP_016641508.1">
    <property type="nucleotide sequence ID" value="XM_016788871.1"/>
</dbReference>
<dbReference type="PROSITE" id="PS50011">
    <property type="entry name" value="PROTEIN_KINASE_DOM"/>
    <property type="match status" value="1"/>
</dbReference>
<feature type="compositionally biased region" description="Basic and acidic residues" evidence="1">
    <location>
        <begin position="524"/>
        <end position="535"/>
    </location>
</feature>
<dbReference type="KEGG" id="sapo:SAPIO_CDS6891"/>
<accession>A0A084G2Z7</accession>
<evidence type="ECO:0000259" key="2">
    <source>
        <dbReference type="PROSITE" id="PS50011"/>
    </source>
</evidence>
<comment type="caution">
    <text evidence="3">The sequence shown here is derived from an EMBL/GenBank/DDBJ whole genome shotgun (WGS) entry which is preliminary data.</text>
</comment>
<dbReference type="SUPFAM" id="SSF56112">
    <property type="entry name" value="Protein kinase-like (PK-like)"/>
    <property type="match status" value="1"/>
</dbReference>
<keyword evidence="4" id="KW-1185">Reference proteome</keyword>
<dbReference type="SUPFAM" id="SSF53300">
    <property type="entry name" value="vWA-like"/>
    <property type="match status" value="1"/>
</dbReference>